<dbReference type="InterPro" id="IPR003325">
    <property type="entry name" value="TerD"/>
</dbReference>
<comment type="caution">
    <text evidence="2">The sequence shown here is derived from an EMBL/GenBank/DDBJ whole genome shotgun (WGS) entry which is preliminary data.</text>
</comment>
<dbReference type="RefSeq" id="WP_281462531.1">
    <property type="nucleotide sequence ID" value="NZ_JASBAN010000001.1"/>
</dbReference>
<gene>
    <name evidence="2" type="ORF">QJV33_06345</name>
</gene>
<evidence type="ECO:0000313" key="2">
    <source>
        <dbReference type="EMBL" id="MDI2112906.1"/>
    </source>
</evidence>
<accession>A0ABT6Q805</accession>
<evidence type="ECO:0000259" key="1">
    <source>
        <dbReference type="Pfam" id="PF02342"/>
    </source>
</evidence>
<evidence type="ECO:0000313" key="3">
    <source>
        <dbReference type="Proteomes" id="UP001431775"/>
    </source>
</evidence>
<dbReference type="Gene3D" id="2.60.60.30">
    <property type="entry name" value="sav2460 like domains"/>
    <property type="match status" value="1"/>
</dbReference>
<proteinExistence type="predicted"/>
<organism evidence="2 3">
    <name type="scientific">Commensalibacter nepenthis</name>
    <dbReference type="NCBI Taxonomy" id="3043872"/>
    <lineage>
        <taxon>Bacteria</taxon>
        <taxon>Pseudomonadati</taxon>
        <taxon>Pseudomonadota</taxon>
        <taxon>Alphaproteobacteria</taxon>
        <taxon>Acetobacterales</taxon>
        <taxon>Acetobacteraceae</taxon>
    </lineage>
</organism>
<reference evidence="2" key="1">
    <citation type="submission" date="2023-05" db="EMBL/GenBank/DDBJ databases">
        <title>Whole genome sequence of Commensalibacter sp.</title>
        <authorList>
            <person name="Charoenyingcharoen P."/>
            <person name="Yukphan P."/>
        </authorList>
    </citation>
    <scope>NUCLEOTIDE SEQUENCE</scope>
    <source>
        <strain evidence="2">TBRC 10068</strain>
    </source>
</reference>
<dbReference type="Proteomes" id="UP001431775">
    <property type="component" value="Unassembled WGS sequence"/>
</dbReference>
<name>A0ABT6Q805_9PROT</name>
<sequence length="169" mass="19616">MIIRGQRFDLLNRRQIIDLEIEKPENIPENTLQLMVIPLESTGDVLKNWMPTDTVTGTMITKLAMNRFRIIVDTTAIPSSVHTLLTIIHAEKAGMMRVNIKNVGNIFVRVNNELFDLKEYSDGRAIIAFSMYRRNMTWRFRAIGEAYLNGLEDIYQQYDIPVHLAPHRQ</sequence>
<dbReference type="EMBL" id="JASBAN010000001">
    <property type="protein sequence ID" value="MDI2112906.1"/>
    <property type="molecule type" value="Genomic_DNA"/>
</dbReference>
<dbReference type="Pfam" id="PF02342">
    <property type="entry name" value="TerD"/>
    <property type="match status" value="1"/>
</dbReference>
<keyword evidence="3" id="KW-1185">Reference proteome</keyword>
<feature type="domain" description="TerD" evidence="1">
    <location>
        <begin position="69"/>
        <end position="158"/>
    </location>
</feature>
<protein>
    <submittedName>
        <fullName evidence="2">TerD family protein</fullName>
    </submittedName>
</protein>